<dbReference type="EMBL" id="FSRC01000003">
    <property type="protein sequence ID" value="SIO14589.1"/>
    <property type="molecule type" value="Genomic_DNA"/>
</dbReference>
<accession>A0A1N6H499</accession>
<gene>
    <name evidence="1" type="ORF">SAMN05444394_3542</name>
</gene>
<dbReference type="AlphaFoldDB" id="A0A1N6H499"/>
<evidence type="ECO:0000313" key="2">
    <source>
        <dbReference type="Proteomes" id="UP000185221"/>
    </source>
</evidence>
<name>A0A1N6H499_9BACT</name>
<dbReference type="Proteomes" id="UP000185221">
    <property type="component" value="Unassembled WGS sequence"/>
</dbReference>
<proteinExistence type="predicted"/>
<protein>
    <submittedName>
        <fullName evidence="1">Uncharacterized protein</fullName>
    </submittedName>
</protein>
<reference evidence="2" key="1">
    <citation type="submission" date="2016-11" db="EMBL/GenBank/DDBJ databases">
        <authorList>
            <person name="Varghese N."/>
            <person name="Submissions S."/>
        </authorList>
    </citation>
    <scope>NUCLEOTIDE SEQUENCE [LARGE SCALE GENOMIC DNA]</scope>
    <source>
        <strain evidence="2">DSM 15292</strain>
    </source>
</reference>
<evidence type="ECO:0000313" key="1">
    <source>
        <dbReference type="EMBL" id="SIO14589.1"/>
    </source>
</evidence>
<keyword evidence="2" id="KW-1185">Reference proteome</keyword>
<organism evidence="1 2">
    <name type="scientific">Algoriphagus halophilus</name>
    <dbReference type="NCBI Taxonomy" id="226505"/>
    <lineage>
        <taxon>Bacteria</taxon>
        <taxon>Pseudomonadati</taxon>
        <taxon>Bacteroidota</taxon>
        <taxon>Cytophagia</taxon>
        <taxon>Cytophagales</taxon>
        <taxon>Cyclobacteriaceae</taxon>
        <taxon>Algoriphagus</taxon>
    </lineage>
</organism>
<sequence>MRIGPGLEIAKTVAAIYDRTVSWELNKTVSQGSHTGAPGDQFLSNWTVTATKITVEDNFQVSGLITVTNPNDFDVPFTLSDVLNDGTAAIIVCPGTNDNTGTVSAGGSVSCAYSASPLDASATENSATVTSDVGGNSTTEGFTWSVNVIGDDEVTLSDPRVNYSELISETTVKVFPETFTCPDDQSLYVDGVYTENYINSAYLDGANTDLEASAEVSIRCELPPSNECALTQGYWKTHSEFGPAPYDDTWALLPSGASTVFFLSGQTWYEAFNTPPSGNVYYQFAHQFMATSLNILGGADQSAVSAEYNTAISLFNTYTPAQVAALPKSSPIRTQMLEIALTFDNYNKGIIGTGNCY</sequence>
<dbReference type="STRING" id="226505.SAMN05444394_3542"/>